<feature type="domain" description="SH3b" evidence="2">
    <location>
        <begin position="24"/>
        <end position="87"/>
    </location>
</feature>
<feature type="domain" description="SH3b" evidence="2">
    <location>
        <begin position="292"/>
        <end position="356"/>
    </location>
</feature>
<evidence type="ECO:0000313" key="4">
    <source>
        <dbReference type="Proteomes" id="UP001196301"/>
    </source>
</evidence>
<keyword evidence="1" id="KW-0732">Signal</keyword>
<protein>
    <submittedName>
        <fullName evidence="3">SH3 domain-containing protein</fullName>
    </submittedName>
</protein>
<dbReference type="Pfam" id="PF08239">
    <property type="entry name" value="SH3_3"/>
    <property type="match status" value="5"/>
</dbReference>
<feature type="chain" id="PRO_5046622261" evidence="1">
    <location>
        <begin position="23"/>
        <end position="624"/>
    </location>
</feature>
<evidence type="ECO:0000259" key="2">
    <source>
        <dbReference type="PROSITE" id="PS51781"/>
    </source>
</evidence>
<dbReference type="SMART" id="SM00047">
    <property type="entry name" value="LYZ2"/>
    <property type="match status" value="1"/>
</dbReference>
<feature type="domain" description="SH3b" evidence="2">
    <location>
        <begin position="158"/>
        <end position="220"/>
    </location>
</feature>
<feature type="domain" description="SH3b" evidence="2">
    <location>
        <begin position="225"/>
        <end position="287"/>
    </location>
</feature>
<proteinExistence type="predicted"/>
<dbReference type="RefSeq" id="WP_216568112.1">
    <property type="nucleotide sequence ID" value="NZ_JAHLOQ010000001.1"/>
</dbReference>
<evidence type="ECO:0000313" key="3">
    <source>
        <dbReference type="EMBL" id="MBU5334949.1"/>
    </source>
</evidence>
<feature type="signal peptide" evidence="1">
    <location>
        <begin position="1"/>
        <end position="22"/>
    </location>
</feature>
<name>A0ABS6DTK9_9FIRM</name>
<accession>A0ABS6DTK9</accession>
<dbReference type="Proteomes" id="UP001196301">
    <property type="component" value="Unassembled WGS sequence"/>
</dbReference>
<feature type="domain" description="SH3b" evidence="2">
    <location>
        <begin position="91"/>
        <end position="153"/>
    </location>
</feature>
<dbReference type="PANTHER" id="PTHR34408:SF1">
    <property type="entry name" value="GLYCOSYL HYDROLASE FAMILY 19 DOMAIN-CONTAINING PROTEIN HI_1415"/>
    <property type="match status" value="1"/>
</dbReference>
<gene>
    <name evidence="3" type="ORF">KQI20_00725</name>
</gene>
<evidence type="ECO:0000256" key="1">
    <source>
        <dbReference type="SAM" id="SignalP"/>
    </source>
</evidence>
<sequence>MNKRNIIASMAVLPLFVGTVNAQSVQGMVTADSLNVRTGPDTSYTTKFIINKGDTVTVEESANGWYKITTKDGKNGWASSKYIQTSQNTVTTTKIVSISSLNMRSGPSTSYSVIQTLSKNTQVEVISVENGWAKIKYNSKTGYVSNQYLSDKKEESTTQIKYVNATNLNVRSGPATTYSILGTLNQNTKVEVISVENDWAKIKYDSKIGYVSNKYLSDKKEESTTQIKYVNATNLNVRSGPATTYSILGTLNQNAQVEVISVENDWAKIKYNSQIGYVSNKYLSDKKEESTTQTKYVNATNLNVRSGPATTYEILSTYKYGQEVKVVSISVDKEWAKIKYNDGYAYVSNKYLVDELPSDTEDNKPSSGTITGTYEDVNCSFETMVNYEYKLSEQGYNKIRANLSTNYSNSSAYIKATREDLSKYLNPETFSTNATGKLQFLKIDKYREGITASELNTFFSKYCKSNSVFLNKGQAFIDAAKKYNLDVTYLVAASMVETGYGSSTLAQGVYVTTPSGDQVKVYNFFGISAFDGTAVLSAANYAYKKGWTSIDRTIEGSAQWIASNYIHNSKYKQNTLYKMRWSYNTGHQYATDVNWANSIGRVMNNIVPYYGGAVNLEYLIPRYK</sequence>
<dbReference type="InterPro" id="IPR003646">
    <property type="entry name" value="SH3-like_bac-type"/>
</dbReference>
<dbReference type="InterPro" id="IPR002901">
    <property type="entry name" value="MGlyc_endo_b_GlcNAc-like_dom"/>
</dbReference>
<dbReference type="PANTHER" id="PTHR34408">
    <property type="entry name" value="FAMILY PROTEIN, PUTATIVE-RELATED"/>
    <property type="match status" value="1"/>
</dbReference>
<keyword evidence="4" id="KW-1185">Reference proteome</keyword>
<reference evidence="3 4" key="1">
    <citation type="submission" date="2021-06" db="EMBL/GenBank/DDBJ databases">
        <authorList>
            <person name="Sun Q."/>
            <person name="Li D."/>
        </authorList>
    </citation>
    <scope>NUCLEOTIDE SEQUENCE [LARGE SCALE GENOMIC DNA]</scope>
    <source>
        <strain evidence="3 4">N19</strain>
    </source>
</reference>
<comment type="caution">
    <text evidence="3">The sequence shown here is derived from an EMBL/GenBank/DDBJ whole genome shotgun (WGS) entry which is preliminary data.</text>
</comment>
<dbReference type="Pfam" id="PF01832">
    <property type="entry name" value="Glucosaminidase"/>
    <property type="match status" value="1"/>
</dbReference>
<organism evidence="3 4">
    <name type="scientific">Intestinibacter bartlettii</name>
    <dbReference type="NCBI Taxonomy" id="261299"/>
    <lineage>
        <taxon>Bacteria</taxon>
        <taxon>Bacillati</taxon>
        <taxon>Bacillota</taxon>
        <taxon>Clostridia</taxon>
        <taxon>Peptostreptococcales</taxon>
        <taxon>Peptostreptococcaceae</taxon>
        <taxon>Intestinibacter</taxon>
    </lineage>
</organism>
<dbReference type="SMART" id="SM00287">
    <property type="entry name" value="SH3b"/>
    <property type="match status" value="5"/>
</dbReference>
<dbReference type="EMBL" id="JAHLOQ010000001">
    <property type="protein sequence ID" value="MBU5334949.1"/>
    <property type="molecule type" value="Genomic_DNA"/>
</dbReference>
<dbReference type="InterPro" id="IPR052354">
    <property type="entry name" value="Cell_Wall_Dynamics_Protein"/>
</dbReference>
<dbReference type="PROSITE" id="PS51781">
    <property type="entry name" value="SH3B"/>
    <property type="match status" value="5"/>
</dbReference>